<accession>A0A4Q2UJB9</accession>
<dbReference type="PANTHER" id="PTHR36966:SF1">
    <property type="entry name" value="REP-ASSOCIATED TYROSINE TRANSPOSASE"/>
    <property type="match status" value="1"/>
</dbReference>
<organism evidence="2 3">
    <name type="scientific">Spirosoma sordidisoli</name>
    <dbReference type="NCBI Taxonomy" id="2502893"/>
    <lineage>
        <taxon>Bacteria</taxon>
        <taxon>Pseudomonadati</taxon>
        <taxon>Bacteroidota</taxon>
        <taxon>Cytophagia</taxon>
        <taxon>Cytophagales</taxon>
        <taxon>Cytophagaceae</taxon>
        <taxon>Spirosoma</taxon>
    </lineage>
</organism>
<gene>
    <name evidence="2" type="ORF">EQG79_18325</name>
</gene>
<evidence type="ECO:0000313" key="3">
    <source>
        <dbReference type="Proteomes" id="UP000290407"/>
    </source>
</evidence>
<keyword evidence="3" id="KW-1185">Reference proteome</keyword>
<dbReference type="SMART" id="SM01321">
    <property type="entry name" value="Y1_Tnp"/>
    <property type="match status" value="1"/>
</dbReference>
<dbReference type="GO" id="GO:0004803">
    <property type="term" value="F:transposase activity"/>
    <property type="evidence" value="ECO:0007669"/>
    <property type="project" value="InterPro"/>
</dbReference>
<dbReference type="GO" id="GO:0043565">
    <property type="term" value="F:sequence-specific DNA binding"/>
    <property type="evidence" value="ECO:0007669"/>
    <property type="project" value="TreeGrafter"/>
</dbReference>
<dbReference type="SUPFAM" id="SSF143422">
    <property type="entry name" value="Transposase IS200-like"/>
    <property type="match status" value="1"/>
</dbReference>
<evidence type="ECO:0000313" key="2">
    <source>
        <dbReference type="EMBL" id="RYC68702.1"/>
    </source>
</evidence>
<proteinExistence type="predicted"/>
<dbReference type="InterPro" id="IPR052715">
    <property type="entry name" value="RAYT_transposase"/>
</dbReference>
<comment type="caution">
    <text evidence="2">The sequence shown here is derived from an EMBL/GenBank/DDBJ whole genome shotgun (WGS) entry which is preliminary data.</text>
</comment>
<dbReference type="Gene3D" id="3.30.70.1290">
    <property type="entry name" value="Transposase IS200-like"/>
    <property type="match status" value="1"/>
</dbReference>
<protein>
    <submittedName>
        <fullName evidence="2">Transposase</fullName>
    </submittedName>
</protein>
<dbReference type="InterPro" id="IPR036515">
    <property type="entry name" value="Transposase_17_sf"/>
</dbReference>
<name>A0A4Q2UJB9_9BACT</name>
<dbReference type="InterPro" id="IPR002686">
    <property type="entry name" value="Transposase_17"/>
</dbReference>
<reference evidence="2 3" key="1">
    <citation type="submission" date="2019-01" db="EMBL/GenBank/DDBJ databases">
        <title>Spirosoma flava sp. nov., a propanil-degrading bacterium isolated from herbicide-contaminated soil.</title>
        <authorList>
            <person name="Zhang L."/>
            <person name="Jiang J.-D."/>
        </authorList>
    </citation>
    <scope>NUCLEOTIDE SEQUENCE [LARGE SCALE GENOMIC DNA]</scope>
    <source>
        <strain evidence="2 3">TY50</strain>
    </source>
</reference>
<evidence type="ECO:0000259" key="1">
    <source>
        <dbReference type="SMART" id="SM01321"/>
    </source>
</evidence>
<sequence>MELERVYFWTNTIHNWKRLLTQDKYKQVIIDCWGELVDRGKITVYAFVIMPNHLHVIWELREPNGKEMPHASFNKFTSHQFLADLKVHHPQVLPYFLAQEGKRTYGFWQRDALAIHMDTPAKVLQKIDYIHNNPLQAHWNLATRPDAYKWSSARFYETNEDEFGFLTHYAERFG</sequence>
<dbReference type="EMBL" id="SBLB01000005">
    <property type="protein sequence ID" value="RYC68702.1"/>
    <property type="molecule type" value="Genomic_DNA"/>
</dbReference>
<dbReference type="Proteomes" id="UP000290407">
    <property type="component" value="Unassembled WGS sequence"/>
</dbReference>
<dbReference type="AlphaFoldDB" id="A0A4Q2UJB9"/>
<dbReference type="PANTHER" id="PTHR36966">
    <property type="entry name" value="REP-ASSOCIATED TYROSINE TRANSPOSASE"/>
    <property type="match status" value="1"/>
</dbReference>
<feature type="domain" description="Transposase IS200-like" evidence="1">
    <location>
        <begin position="2"/>
        <end position="133"/>
    </location>
</feature>
<dbReference type="GO" id="GO:0006313">
    <property type="term" value="P:DNA transposition"/>
    <property type="evidence" value="ECO:0007669"/>
    <property type="project" value="InterPro"/>
</dbReference>